<dbReference type="InterPro" id="IPR043168">
    <property type="entry name" value="DegV_C"/>
</dbReference>
<keyword evidence="3" id="KW-1185">Reference proteome</keyword>
<gene>
    <name evidence="2" type="ORF">HMPREF9943_00911</name>
</gene>
<dbReference type="InterPro" id="IPR003797">
    <property type="entry name" value="DegV"/>
</dbReference>
<dbReference type="EMBL" id="AGEJ01000013">
    <property type="protein sequence ID" value="EMD16869.1"/>
    <property type="molecule type" value="Genomic_DNA"/>
</dbReference>
<sequence>MYKIMSDTSCEMTLAQAQERNIELISFYMSANKKDYKKEVREWAVRDFYQFMVDHPRIFPTTSMPSTDDYYSAFKEVLDQNMDIICICTNAQFSGSYNAARLAGEMALEEYPDRRIEVIDATFNTVCHRLLLEEVVRLRNENTDYDELIDRIKIALPTGHIYFTAGNMDYLIAGGRLNKTVGKAANGLSIKPMLHLNSGKLSLTGIARGRKGSMNKALKQCIEYFKKENLNTDDYLFIIGYGYDIKEGEDYCSFVHDAFLSELNHNITITTGQIGATIAVHTGPYPIGIAFLRKL</sequence>
<evidence type="ECO:0000313" key="3">
    <source>
        <dbReference type="Proteomes" id="UP000011758"/>
    </source>
</evidence>
<dbReference type="Gene3D" id="3.30.1180.10">
    <property type="match status" value="1"/>
</dbReference>
<dbReference type="PANTHER" id="PTHR33434:SF2">
    <property type="entry name" value="FATTY ACID-BINDING PROTEIN TM_1468"/>
    <property type="match status" value="1"/>
</dbReference>
<comment type="caution">
    <text evidence="2">The sequence shown here is derived from an EMBL/GenBank/DDBJ whole genome shotgun (WGS) entry which is preliminary data.</text>
</comment>
<dbReference type="PATRIC" id="fig|999415.3.peg.918"/>
<dbReference type="InterPro" id="IPR050270">
    <property type="entry name" value="DegV_domain_contain"/>
</dbReference>
<keyword evidence="1" id="KW-0446">Lipid-binding</keyword>
<dbReference type="RefSeq" id="WP_004802488.1">
    <property type="nucleotide sequence ID" value="NZ_AUGJ01000012.1"/>
</dbReference>
<reference evidence="2 3" key="1">
    <citation type="submission" date="2013-02" db="EMBL/GenBank/DDBJ databases">
        <title>The Genome Sequence of Lactobacillus catenaformis F0143.</title>
        <authorList>
            <consortium name="The Broad Institute Genome Sequencing Platform"/>
            <person name="Earl A."/>
            <person name="Ward D."/>
            <person name="Feldgarden M."/>
            <person name="Gevers D."/>
            <person name="Izard J."/>
            <person name="Blanton J.M."/>
            <person name="Mathney J."/>
            <person name="Dewhirst F.E."/>
            <person name="Young S.K."/>
            <person name="Zeng Q."/>
            <person name="Gargeya S."/>
            <person name="Fitzgerald M."/>
            <person name="Haas B."/>
            <person name="Abouelleil A."/>
            <person name="Alvarado L."/>
            <person name="Arachchi H.M."/>
            <person name="Berlin A."/>
            <person name="Chapman S.B."/>
            <person name="Gearin G."/>
            <person name="Goldberg J."/>
            <person name="Griggs A."/>
            <person name="Gujja S."/>
            <person name="Hansen M."/>
            <person name="Heiman D."/>
            <person name="Howarth C."/>
            <person name="Larimer J."/>
            <person name="Lui A."/>
            <person name="MacDonald P.J.P."/>
            <person name="McCowen C."/>
            <person name="Montmayeur A."/>
            <person name="Murphy C."/>
            <person name="Neiman D."/>
            <person name="Pearson M."/>
            <person name="Priest M."/>
            <person name="Roberts A."/>
            <person name="Saif S."/>
            <person name="Shea T."/>
            <person name="Sisk P."/>
            <person name="Stolte C."/>
            <person name="Sykes S."/>
            <person name="Wortman J."/>
            <person name="Nusbaum C."/>
            <person name="Birren B."/>
        </authorList>
    </citation>
    <scope>NUCLEOTIDE SEQUENCE [LARGE SCALE GENOMIC DNA]</scope>
    <source>
        <strain evidence="2 3">OT 569</strain>
    </source>
</reference>
<dbReference type="GO" id="GO:0008289">
    <property type="term" value="F:lipid binding"/>
    <property type="evidence" value="ECO:0007669"/>
    <property type="project" value="UniProtKB-KW"/>
</dbReference>
<dbReference type="PANTHER" id="PTHR33434">
    <property type="entry name" value="DEGV DOMAIN-CONTAINING PROTEIN DR_1986-RELATED"/>
    <property type="match status" value="1"/>
</dbReference>
<organism evidence="2 3">
    <name type="scientific">Eggerthia catenaformis OT 569 = DSM 20559</name>
    <dbReference type="NCBI Taxonomy" id="999415"/>
    <lineage>
        <taxon>Bacteria</taxon>
        <taxon>Bacillati</taxon>
        <taxon>Bacillota</taxon>
        <taxon>Erysipelotrichia</taxon>
        <taxon>Erysipelotrichales</taxon>
        <taxon>Coprobacillaceae</taxon>
        <taxon>Eggerthia</taxon>
    </lineage>
</organism>
<dbReference type="Pfam" id="PF02645">
    <property type="entry name" value="DegV"/>
    <property type="match status" value="1"/>
</dbReference>
<dbReference type="SUPFAM" id="SSF82549">
    <property type="entry name" value="DAK1/DegV-like"/>
    <property type="match status" value="1"/>
</dbReference>
<dbReference type="NCBIfam" id="TIGR00762">
    <property type="entry name" value="DegV"/>
    <property type="match status" value="1"/>
</dbReference>
<name>M2PMS4_9FIRM</name>
<evidence type="ECO:0000313" key="2">
    <source>
        <dbReference type="EMBL" id="EMD16869.1"/>
    </source>
</evidence>
<evidence type="ECO:0000256" key="1">
    <source>
        <dbReference type="ARBA" id="ARBA00023121"/>
    </source>
</evidence>
<dbReference type="AlphaFoldDB" id="M2PMS4"/>
<proteinExistence type="predicted"/>
<dbReference type="BioCyc" id="ECAT999415-HMP:GTTI-934-MONOMER"/>
<dbReference type="STRING" id="999415.HMPREF9943_00911"/>
<dbReference type="PROSITE" id="PS51482">
    <property type="entry name" value="DEGV"/>
    <property type="match status" value="1"/>
</dbReference>
<accession>M2PMS4</accession>
<dbReference type="Proteomes" id="UP000011758">
    <property type="component" value="Unassembled WGS sequence"/>
</dbReference>
<protein>
    <submittedName>
        <fullName evidence="2">DegV family EDD domain-containing protein</fullName>
    </submittedName>
</protein>
<dbReference type="Gene3D" id="3.40.50.10170">
    <property type="match status" value="1"/>
</dbReference>
<dbReference type="eggNOG" id="COG1307">
    <property type="taxonomic scope" value="Bacteria"/>
</dbReference>